<evidence type="ECO:0000256" key="5">
    <source>
        <dbReference type="ARBA" id="ARBA00022801"/>
    </source>
</evidence>
<name>A0A369ATI8_9FIRM</name>
<comment type="similarity">
    <text evidence="2">Belongs to the GmhB family.</text>
</comment>
<dbReference type="PANTHER" id="PTHR42891">
    <property type="entry name" value="D-GLYCERO-BETA-D-MANNO-HEPTOSE-1,7-BISPHOSPHATE 7-PHOSPHATASE"/>
    <property type="match status" value="1"/>
</dbReference>
<evidence type="ECO:0000259" key="8">
    <source>
        <dbReference type="PROSITE" id="PS51464"/>
    </source>
</evidence>
<reference evidence="9 10" key="1">
    <citation type="submission" date="2018-07" db="EMBL/GenBank/DDBJ databases">
        <title>Genomic Encyclopedia of Type Strains, Phase IV (KMG-IV): sequencing the most valuable type-strain genomes for metagenomic binning, comparative biology and taxonomic classification.</title>
        <authorList>
            <person name="Goeker M."/>
        </authorList>
    </citation>
    <scope>NUCLEOTIDE SEQUENCE [LARGE SCALE GENOMIC DNA]</scope>
    <source>
        <strain evidence="9 10">DSM 27016</strain>
    </source>
</reference>
<dbReference type="GO" id="GO:0046872">
    <property type="term" value="F:metal ion binding"/>
    <property type="evidence" value="ECO:0007669"/>
    <property type="project" value="UniProtKB-KW"/>
</dbReference>
<dbReference type="InterPro" id="IPR004446">
    <property type="entry name" value="Heptose_bisP_phosphatase"/>
</dbReference>
<evidence type="ECO:0000256" key="6">
    <source>
        <dbReference type="ARBA" id="ARBA00023277"/>
    </source>
</evidence>
<dbReference type="Pfam" id="PF13580">
    <property type="entry name" value="SIS_2"/>
    <property type="match status" value="1"/>
</dbReference>
<evidence type="ECO:0000256" key="1">
    <source>
        <dbReference type="ARBA" id="ARBA00004496"/>
    </source>
</evidence>
<keyword evidence="4" id="KW-0479">Metal-binding</keyword>
<dbReference type="NCBIfam" id="TIGR01662">
    <property type="entry name" value="HAD-SF-IIIA"/>
    <property type="match status" value="1"/>
</dbReference>
<dbReference type="InterPro" id="IPR046348">
    <property type="entry name" value="SIS_dom_sf"/>
</dbReference>
<dbReference type="InterPro" id="IPR001347">
    <property type="entry name" value="SIS_dom"/>
</dbReference>
<dbReference type="OrthoDB" id="9801899at2"/>
<dbReference type="GO" id="GO:0005975">
    <property type="term" value="P:carbohydrate metabolic process"/>
    <property type="evidence" value="ECO:0007669"/>
    <property type="project" value="InterPro"/>
</dbReference>
<dbReference type="PROSITE" id="PS51464">
    <property type="entry name" value="SIS"/>
    <property type="match status" value="1"/>
</dbReference>
<dbReference type="GO" id="GO:0016791">
    <property type="term" value="F:phosphatase activity"/>
    <property type="evidence" value="ECO:0007669"/>
    <property type="project" value="InterPro"/>
</dbReference>
<comment type="subcellular location">
    <subcellularLocation>
        <location evidence="1">Cytoplasm</location>
    </subcellularLocation>
</comment>
<feature type="domain" description="SIS" evidence="8">
    <location>
        <begin position="27"/>
        <end position="195"/>
    </location>
</feature>
<dbReference type="SUPFAM" id="SSF56784">
    <property type="entry name" value="HAD-like"/>
    <property type="match status" value="1"/>
</dbReference>
<dbReference type="Pfam" id="PF13242">
    <property type="entry name" value="Hydrolase_like"/>
    <property type="match status" value="1"/>
</dbReference>
<sequence>MAIAIDTYFKSVSELAGLTEQCAFKAVLDEIKLASKKRRSILLIGNGEDAATASHFANDLMKNAGIKITSMLGFGIKVIALSENMAFFTAVSNDVSMNQAYAAYLSAYASAGDLVIIFSSQQPHANLIEAAKFGRRRGLCVASITGNFAGGLEKFSHVLYKVASNVPEHIQDMHSFLCHSWTVTLRDELVQPVVFLDRDGVINKNRPDYIKSWDEFLFLPGVPDAIRRLNEKGYAVVVVTNQSAVGRNIISEKELERIHVKMCNSLLKHGALISKIYYCPHSPEEGCECRKPADGLIRRAFEELPLDRGKAIMVGDSACDIEAGYKSGAATVLLANTLEDAKGLKVVPDYLAADLPLAVDLILNKM</sequence>
<organism evidence="9 10">
    <name type="scientific">Anaerobacterium chartisolvens</name>
    <dbReference type="NCBI Taxonomy" id="1297424"/>
    <lineage>
        <taxon>Bacteria</taxon>
        <taxon>Bacillati</taxon>
        <taxon>Bacillota</taxon>
        <taxon>Clostridia</taxon>
        <taxon>Eubacteriales</taxon>
        <taxon>Oscillospiraceae</taxon>
        <taxon>Anaerobacterium</taxon>
    </lineage>
</organism>
<evidence type="ECO:0000256" key="3">
    <source>
        <dbReference type="ARBA" id="ARBA00022490"/>
    </source>
</evidence>
<proteinExistence type="inferred from homology"/>
<evidence type="ECO:0000256" key="4">
    <source>
        <dbReference type="ARBA" id="ARBA00022723"/>
    </source>
</evidence>
<evidence type="ECO:0000313" key="10">
    <source>
        <dbReference type="Proteomes" id="UP000253034"/>
    </source>
</evidence>
<protein>
    <recommendedName>
        <fullName evidence="7">D,D-heptose 1,7-bisphosphate phosphatase</fullName>
    </recommendedName>
</protein>
<keyword evidence="3" id="KW-0963">Cytoplasm</keyword>
<dbReference type="GO" id="GO:0005737">
    <property type="term" value="C:cytoplasm"/>
    <property type="evidence" value="ECO:0007669"/>
    <property type="project" value="UniProtKB-SubCell"/>
</dbReference>
<dbReference type="NCBIfam" id="TIGR01656">
    <property type="entry name" value="Histidinol-ppas"/>
    <property type="match status" value="1"/>
</dbReference>
<accession>A0A369ATI8</accession>
<dbReference type="PANTHER" id="PTHR42891:SF1">
    <property type="entry name" value="D-GLYCERO-BETA-D-MANNO-HEPTOSE-1,7-BISPHOSPHATE 7-PHOSPHATASE"/>
    <property type="match status" value="1"/>
</dbReference>
<dbReference type="Proteomes" id="UP000253034">
    <property type="component" value="Unassembled WGS sequence"/>
</dbReference>
<dbReference type="CDD" id="cd07503">
    <property type="entry name" value="HAD_HisB-N"/>
    <property type="match status" value="1"/>
</dbReference>
<dbReference type="AlphaFoldDB" id="A0A369ATI8"/>
<dbReference type="RefSeq" id="WP_114298907.1">
    <property type="nucleotide sequence ID" value="NZ_QPJT01000021.1"/>
</dbReference>
<keyword evidence="5" id="KW-0378">Hydrolase</keyword>
<dbReference type="Gene3D" id="3.40.50.1000">
    <property type="entry name" value="HAD superfamily/HAD-like"/>
    <property type="match status" value="1"/>
</dbReference>
<gene>
    <name evidence="9" type="ORF">DFR58_12145</name>
</gene>
<dbReference type="InterPro" id="IPR023214">
    <property type="entry name" value="HAD_sf"/>
</dbReference>
<dbReference type="InterPro" id="IPR036412">
    <property type="entry name" value="HAD-like_sf"/>
</dbReference>
<keyword evidence="9" id="KW-0413">Isomerase</keyword>
<comment type="caution">
    <text evidence="9">The sequence shown here is derived from an EMBL/GenBank/DDBJ whole genome shotgun (WGS) entry which is preliminary data.</text>
</comment>
<dbReference type="SUPFAM" id="SSF53697">
    <property type="entry name" value="SIS domain"/>
    <property type="match status" value="1"/>
</dbReference>
<dbReference type="GO" id="GO:0016853">
    <property type="term" value="F:isomerase activity"/>
    <property type="evidence" value="ECO:0007669"/>
    <property type="project" value="UniProtKB-KW"/>
</dbReference>
<dbReference type="GO" id="GO:0097367">
    <property type="term" value="F:carbohydrate derivative binding"/>
    <property type="evidence" value="ECO:0007669"/>
    <property type="project" value="InterPro"/>
</dbReference>
<keyword evidence="10" id="KW-1185">Reference proteome</keyword>
<dbReference type="InterPro" id="IPR006543">
    <property type="entry name" value="Histidinol-phos"/>
</dbReference>
<evidence type="ECO:0000256" key="7">
    <source>
        <dbReference type="ARBA" id="ARBA00031828"/>
    </source>
</evidence>
<evidence type="ECO:0000313" key="9">
    <source>
        <dbReference type="EMBL" id="RCX12541.1"/>
    </source>
</evidence>
<dbReference type="EMBL" id="QPJT01000021">
    <property type="protein sequence ID" value="RCX12541.1"/>
    <property type="molecule type" value="Genomic_DNA"/>
</dbReference>
<dbReference type="InterPro" id="IPR006549">
    <property type="entry name" value="HAD-SF_hydro_IIIA"/>
</dbReference>
<keyword evidence="6" id="KW-0119">Carbohydrate metabolism</keyword>
<dbReference type="Gene3D" id="3.40.50.10490">
    <property type="entry name" value="Glucose-6-phosphate isomerase like protein, domain 1"/>
    <property type="match status" value="1"/>
</dbReference>
<evidence type="ECO:0000256" key="2">
    <source>
        <dbReference type="ARBA" id="ARBA00005628"/>
    </source>
</evidence>
<dbReference type="GO" id="GO:1901135">
    <property type="term" value="P:carbohydrate derivative metabolic process"/>
    <property type="evidence" value="ECO:0007669"/>
    <property type="project" value="InterPro"/>
</dbReference>